<organism evidence="1">
    <name type="scientific">Aquifex aeolicus</name>
    <dbReference type="NCBI Taxonomy" id="63363"/>
    <lineage>
        <taxon>Bacteria</taxon>
        <taxon>Pseudomonadati</taxon>
        <taxon>Aquificota</taxon>
        <taxon>Aquificia</taxon>
        <taxon>Aquificales</taxon>
        <taxon>Aquificaceae</taxon>
        <taxon>Aquifex</taxon>
    </lineage>
</organism>
<gene>
    <name evidence="1" type="ORF">ENJ61_03355</name>
</gene>
<proteinExistence type="predicted"/>
<dbReference type="Pfam" id="PF04214">
    <property type="entry name" value="DUF411"/>
    <property type="match status" value="1"/>
</dbReference>
<accession>A0A7C5QHX2</accession>
<dbReference type="AlphaFoldDB" id="A0A7C5QHX2"/>
<reference evidence="1" key="1">
    <citation type="journal article" date="2020" name="mSystems">
        <title>Genome- and Community-Level Interaction Insights into Carbon Utilization and Element Cycling Functions of Hydrothermarchaeota in Hydrothermal Sediment.</title>
        <authorList>
            <person name="Zhou Z."/>
            <person name="Liu Y."/>
            <person name="Xu W."/>
            <person name="Pan J."/>
            <person name="Luo Z.H."/>
            <person name="Li M."/>
        </authorList>
    </citation>
    <scope>NUCLEOTIDE SEQUENCE [LARGE SCALE GENOMIC DNA]</scope>
    <source>
        <strain evidence="1">HyVt-501</strain>
    </source>
</reference>
<comment type="caution">
    <text evidence="1">The sequence shown here is derived from an EMBL/GenBank/DDBJ whole genome shotgun (WGS) entry which is preliminary data.</text>
</comment>
<dbReference type="InterPro" id="IPR036249">
    <property type="entry name" value="Thioredoxin-like_sf"/>
</dbReference>
<dbReference type="SUPFAM" id="SSF52833">
    <property type="entry name" value="Thioredoxin-like"/>
    <property type="match status" value="1"/>
</dbReference>
<dbReference type="Proteomes" id="UP000885792">
    <property type="component" value="Unassembled WGS sequence"/>
</dbReference>
<name>A0A7C5QHX2_AQUAO</name>
<sequence length="124" mass="14138">MGKLLITLIFLLAGFAFPVELVAYYNPDCKCCHKYFKLLEEKGYKVKRNEVDSDTLFRKKDELGVPVDMRSCHTMVVDGKFVEGHVPTEGIEALLKDKSARGVYSPHGTLSGWGMEEKEFYLIR</sequence>
<dbReference type="InterPro" id="IPR007332">
    <property type="entry name" value="DUF411"/>
</dbReference>
<dbReference type="EMBL" id="DRNB01000125">
    <property type="protein sequence ID" value="HHJ63922.1"/>
    <property type="molecule type" value="Genomic_DNA"/>
</dbReference>
<evidence type="ECO:0000313" key="1">
    <source>
        <dbReference type="EMBL" id="HHJ63922.1"/>
    </source>
</evidence>
<protein>
    <submittedName>
        <fullName evidence="1">DUF411 domain-containing protein</fullName>
    </submittedName>
</protein>